<dbReference type="AlphaFoldDB" id="A0A8H8TY92"/>
<dbReference type="PANTHER" id="PTHR13073:SF0">
    <property type="entry name" value="BIOGENESIS OF LYSOSOME-RELATED ORGANELLES COMPLEX 1 SUBUNIT 1"/>
    <property type="match status" value="1"/>
</dbReference>
<feature type="compositionally biased region" description="Basic and acidic residues" evidence="3">
    <location>
        <begin position="199"/>
        <end position="219"/>
    </location>
</feature>
<comment type="caution">
    <text evidence="4">The sequence shown here is derived from an EMBL/GenBank/DDBJ whole genome shotgun (WGS) entry which is preliminary data.</text>
</comment>
<name>A0A8H8TY92_9HELO</name>
<dbReference type="GeneID" id="41986668"/>
<evidence type="ECO:0000256" key="2">
    <source>
        <dbReference type="ARBA" id="ARBA00019577"/>
    </source>
</evidence>
<dbReference type="GO" id="GO:0016197">
    <property type="term" value="P:endosomal transport"/>
    <property type="evidence" value="ECO:0007669"/>
    <property type="project" value="TreeGrafter"/>
</dbReference>
<dbReference type="InterPro" id="IPR009395">
    <property type="entry name" value="BLOC1S1"/>
</dbReference>
<evidence type="ECO:0000313" key="4">
    <source>
        <dbReference type="EMBL" id="TVY25135.1"/>
    </source>
</evidence>
<keyword evidence="5" id="KW-1185">Reference proteome</keyword>
<dbReference type="Pfam" id="PF06320">
    <property type="entry name" value="GCN5L1"/>
    <property type="match status" value="1"/>
</dbReference>
<sequence>MSAPVSTTSGPSNIPPFQPPIRSHPPPPSSKSNTKSSQKSNPPSTTSSSTSALPHSPETQRQIAEARIALEASMTNIGSSLDTSLKSRAQTLHSNSAALAKQEKDLLKETARLKKETERLGKVAGEGARKVKELGNVQNWAEVLERDFLVLGETIRLANGGRDEWSGSESGSEGSWETESEVGDILTKGVDGEGGSTTRKLDDDAGKEMDDKGKGKEGAALETQVQRTEQQLEFGGGSSTATVGSGSDPSSTSVHTENSTAS</sequence>
<evidence type="ECO:0000313" key="5">
    <source>
        <dbReference type="Proteomes" id="UP000431533"/>
    </source>
</evidence>
<dbReference type="RefSeq" id="XP_031003923.1">
    <property type="nucleotide sequence ID" value="XM_031151408.1"/>
</dbReference>
<comment type="similarity">
    <text evidence="1">Belongs to the BLOC1S1 family.</text>
</comment>
<evidence type="ECO:0000256" key="1">
    <source>
        <dbReference type="ARBA" id="ARBA00007133"/>
    </source>
</evidence>
<dbReference type="PANTHER" id="PTHR13073">
    <property type="entry name" value="BLOC-1 COMPLEX SUBUNIT 1"/>
    <property type="match status" value="1"/>
</dbReference>
<proteinExistence type="inferred from homology"/>
<gene>
    <name evidence="4" type="ORF">LHYA1_G006470</name>
</gene>
<protein>
    <recommendedName>
        <fullName evidence="2">Biogenesis of lysosome-related organelles complex 1 subunit 1</fullName>
    </recommendedName>
</protein>
<evidence type="ECO:0000256" key="3">
    <source>
        <dbReference type="SAM" id="MobiDB-lite"/>
    </source>
</evidence>
<dbReference type="EMBL" id="QGMH01000105">
    <property type="protein sequence ID" value="TVY25135.1"/>
    <property type="molecule type" value="Genomic_DNA"/>
</dbReference>
<feature type="compositionally biased region" description="Polar residues" evidence="3">
    <location>
        <begin position="248"/>
        <end position="262"/>
    </location>
</feature>
<feature type="compositionally biased region" description="Polar residues" evidence="3">
    <location>
        <begin position="1"/>
        <end position="12"/>
    </location>
</feature>
<organism evidence="4 5">
    <name type="scientific">Lachnellula hyalina</name>
    <dbReference type="NCBI Taxonomy" id="1316788"/>
    <lineage>
        <taxon>Eukaryota</taxon>
        <taxon>Fungi</taxon>
        <taxon>Dikarya</taxon>
        <taxon>Ascomycota</taxon>
        <taxon>Pezizomycotina</taxon>
        <taxon>Leotiomycetes</taxon>
        <taxon>Helotiales</taxon>
        <taxon>Lachnaceae</taxon>
        <taxon>Lachnellula</taxon>
    </lineage>
</organism>
<reference evidence="4 5" key="1">
    <citation type="submission" date="2018-05" db="EMBL/GenBank/DDBJ databases">
        <title>Genome sequencing and assembly of the regulated plant pathogen Lachnellula willkommii and related sister species for the development of diagnostic species identification markers.</title>
        <authorList>
            <person name="Giroux E."/>
            <person name="Bilodeau G."/>
        </authorList>
    </citation>
    <scope>NUCLEOTIDE SEQUENCE [LARGE SCALE GENOMIC DNA]</scope>
    <source>
        <strain evidence="4 5">CBS 185.66</strain>
    </source>
</reference>
<dbReference type="GO" id="GO:0031083">
    <property type="term" value="C:BLOC-1 complex"/>
    <property type="evidence" value="ECO:0007669"/>
    <property type="project" value="InterPro"/>
</dbReference>
<feature type="compositionally biased region" description="Pro residues" evidence="3">
    <location>
        <begin position="13"/>
        <end position="29"/>
    </location>
</feature>
<dbReference type="OrthoDB" id="20018at2759"/>
<feature type="region of interest" description="Disordered" evidence="3">
    <location>
        <begin position="1"/>
        <end position="62"/>
    </location>
</feature>
<feature type="compositionally biased region" description="Low complexity" evidence="3">
    <location>
        <begin position="30"/>
        <end position="57"/>
    </location>
</feature>
<dbReference type="Proteomes" id="UP000431533">
    <property type="component" value="Unassembled WGS sequence"/>
</dbReference>
<accession>A0A8H8TY92</accession>
<feature type="region of interest" description="Disordered" evidence="3">
    <location>
        <begin position="159"/>
        <end position="262"/>
    </location>
</feature>